<dbReference type="EMBL" id="JACIDY010000001">
    <property type="protein sequence ID" value="MBB3939085.1"/>
    <property type="molecule type" value="Genomic_DNA"/>
</dbReference>
<gene>
    <name evidence="10" type="ORF">GGR39_000714</name>
</gene>
<evidence type="ECO:0000259" key="9">
    <source>
        <dbReference type="Pfam" id="PF00155"/>
    </source>
</evidence>
<proteinExistence type="inferred from homology"/>
<accession>A0A7W6C282</accession>
<evidence type="ECO:0000256" key="3">
    <source>
        <dbReference type="ARBA" id="ARBA00011738"/>
    </source>
</evidence>
<dbReference type="InterPro" id="IPR004839">
    <property type="entry name" value="Aminotransferase_I/II_large"/>
</dbReference>
<dbReference type="PANTHER" id="PTHR43807">
    <property type="entry name" value="FI04487P"/>
    <property type="match status" value="1"/>
</dbReference>
<dbReference type="Gene3D" id="3.90.1150.10">
    <property type="entry name" value="Aspartate Aminotransferase, domain 1"/>
    <property type="match status" value="1"/>
</dbReference>
<evidence type="ECO:0000256" key="8">
    <source>
        <dbReference type="ARBA" id="ARBA00049185"/>
    </source>
</evidence>
<dbReference type="Pfam" id="PF00155">
    <property type="entry name" value="Aminotran_1_2"/>
    <property type="match status" value="1"/>
</dbReference>
<dbReference type="AlphaFoldDB" id="A0A7W6C282"/>
<evidence type="ECO:0000256" key="7">
    <source>
        <dbReference type="ARBA" id="ARBA00022898"/>
    </source>
</evidence>
<dbReference type="FunFam" id="3.40.640.10:FF:000033">
    <property type="entry name" value="Aspartate aminotransferase"/>
    <property type="match status" value="1"/>
</dbReference>
<dbReference type="SUPFAM" id="SSF53383">
    <property type="entry name" value="PLP-dependent transferases"/>
    <property type="match status" value="1"/>
</dbReference>
<comment type="caution">
    <text evidence="10">The sequence shown here is derived from an EMBL/GenBank/DDBJ whole genome shotgun (WGS) entry which is preliminary data.</text>
</comment>
<organism evidence="10 11">
    <name type="scientific">Novosphingobium fluoreni</name>
    <dbReference type="NCBI Taxonomy" id="1391222"/>
    <lineage>
        <taxon>Bacteria</taxon>
        <taxon>Pseudomonadati</taxon>
        <taxon>Pseudomonadota</taxon>
        <taxon>Alphaproteobacteria</taxon>
        <taxon>Sphingomonadales</taxon>
        <taxon>Sphingomonadaceae</taxon>
        <taxon>Novosphingobium</taxon>
    </lineage>
</organism>
<feature type="domain" description="Aminotransferase class I/classII large" evidence="9">
    <location>
        <begin position="39"/>
        <end position="389"/>
    </location>
</feature>
<sequence>MAMRGCIMSISHHIHPLYAAMGTTVFERMSALSRELGAINLGQGFPEGGGPLPLQQAAVRALQDRSAQYPPSGGLPELREAICAFYAARQGLSLQPDEVIVTSGATEAIASAILALVQPGDEVIVFEPAYDAYAPLVRRVGGVPVFVPLAPPRFAYPLDLLAQAIGPRTRMLIVNDPFNPAGTAATEAELAELARLCVAHDLVVLSDEVWEGVRFDGQPHRSILAMPGMRERGVKVGSAGKLFGMTGWKIGWMVASGAIGQALGRAHQFLTFTSAVPLQWAVAEGLGMDDVLDGQHEGWAMSRARLRQGLEQAGFTVLPNAATWFLCVDLAASGIAMTDAAFSERAVREAGVATIPISALYEENRGPSHLLRLCFTKPDDALDDAVERLARFRMSLR</sequence>
<keyword evidence="11" id="KW-1185">Reference proteome</keyword>
<evidence type="ECO:0000313" key="11">
    <source>
        <dbReference type="Proteomes" id="UP000561459"/>
    </source>
</evidence>
<dbReference type="NCBIfam" id="NF006488">
    <property type="entry name" value="PRK08912.1"/>
    <property type="match status" value="1"/>
</dbReference>
<dbReference type="Proteomes" id="UP000561459">
    <property type="component" value="Unassembled WGS sequence"/>
</dbReference>
<evidence type="ECO:0000256" key="5">
    <source>
        <dbReference type="ARBA" id="ARBA00022576"/>
    </source>
</evidence>
<dbReference type="InterPro" id="IPR015424">
    <property type="entry name" value="PyrdxlP-dep_Trfase"/>
</dbReference>
<evidence type="ECO:0000256" key="2">
    <source>
        <dbReference type="ARBA" id="ARBA00007441"/>
    </source>
</evidence>
<dbReference type="GO" id="GO:0016212">
    <property type="term" value="F:kynurenine-oxoglutarate transaminase activity"/>
    <property type="evidence" value="ECO:0007669"/>
    <property type="project" value="TreeGrafter"/>
</dbReference>
<comment type="catalytic activity">
    <reaction evidence="8">
        <text>L-aspartate + 2-oxoglutarate = oxaloacetate + L-glutamate</text>
        <dbReference type="Rhea" id="RHEA:21824"/>
        <dbReference type="ChEBI" id="CHEBI:16452"/>
        <dbReference type="ChEBI" id="CHEBI:16810"/>
        <dbReference type="ChEBI" id="CHEBI:29985"/>
        <dbReference type="ChEBI" id="CHEBI:29991"/>
        <dbReference type="EC" id="2.6.1.1"/>
    </reaction>
</comment>
<dbReference type="InterPro" id="IPR051326">
    <property type="entry name" value="Kynurenine-oxoglutarate_AT"/>
</dbReference>
<comment type="cofactor">
    <cofactor evidence="1">
        <name>pyridoxal 5'-phosphate</name>
        <dbReference type="ChEBI" id="CHEBI:597326"/>
    </cofactor>
</comment>
<dbReference type="RefSeq" id="WP_246388203.1">
    <property type="nucleotide sequence ID" value="NZ_JACIDY010000001.1"/>
</dbReference>
<dbReference type="InterPro" id="IPR015421">
    <property type="entry name" value="PyrdxlP-dep_Trfase_major"/>
</dbReference>
<dbReference type="InterPro" id="IPR015422">
    <property type="entry name" value="PyrdxlP-dep_Trfase_small"/>
</dbReference>
<comment type="similarity">
    <text evidence="2">Belongs to the class-I pyridoxal-phosphate-dependent aminotransferase family.</text>
</comment>
<evidence type="ECO:0000256" key="6">
    <source>
        <dbReference type="ARBA" id="ARBA00022679"/>
    </source>
</evidence>
<evidence type="ECO:0000256" key="4">
    <source>
        <dbReference type="ARBA" id="ARBA00012753"/>
    </source>
</evidence>
<dbReference type="EC" id="2.6.1.1" evidence="4"/>
<keyword evidence="5 10" id="KW-0032">Aminotransferase</keyword>
<reference evidence="10 11" key="1">
    <citation type="submission" date="2020-08" db="EMBL/GenBank/DDBJ databases">
        <title>Genomic Encyclopedia of Type Strains, Phase IV (KMG-IV): sequencing the most valuable type-strain genomes for metagenomic binning, comparative biology and taxonomic classification.</title>
        <authorList>
            <person name="Goeker M."/>
        </authorList>
    </citation>
    <scope>NUCLEOTIDE SEQUENCE [LARGE SCALE GENOMIC DNA]</scope>
    <source>
        <strain evidence="10 11">DSM 27568</strain>
    </source>
</reference>
<dbReference type="CDD" id="cd00609">
    <property type="entry name" value="AAT_like"/>
    <property type="match status" value="1"/>
</dbReference>
<protein>
    <recommendedName>
        <fullName evidence="4">aspartate transaminase</fullName>
        <ecNumber evidence="4">2.6.1.1</ecNumber>
    </recommendedName>
</protein>
<comment type="subunit">
    <text evidence="3">Homodimer.</text>
</comment>
<dbReference type="Gene3D" id="3.40.640.10">
    <property type="entry name" value="Type I PLP-dependent aspartate aminotransferase-like (Major domain)"/>
    <property type="match status" value="1"/>
</dbReference>
<dbReference type="GO" id="GO:0005737">
    <property type="term" value="C:cytoplasm"/>
    <property type="evidence" value="ECO:0007669"/>
    <property type="project" value="TreeGrafter"/>
</dbReference>
<keyword evidence="7" id="KW-0663">Pyridoxal phosphate</keyword>
<dbReference type="GO" id="GO:0030170">
    <property type="term" value="F:pyridoxal phosphate binding"/>
    <property type="evidence" value="ECO:0007669"/>
    <property type="project" value="InterPro"/>
</dbReference>
<dbReference type="PANTHER" id="PTHR43807:SF20">
    <property type="entry name" value="FI04487P"/>
    <property type="match status" value="1"/>
</dbReference>
<evidence type="ECO:0000313" key="10">
    <source>
        <dbReference type="EMBL" id="MBB3939085.1"/>
    </source>
</evidence>
<evidence type="ECO:0000256" key="1">
    <source>
        <dbReference type="ARBA" id="ARBA00001933"/>
    </source>
</evidence>
<keyword evidence="6 10" id="KW-0808">Transferase</keyword>
<dbReference type="GO" id="GO:0004069">
    <property type="term" value="F:L-aspartate:2-oxoglutarate aminotransferase activity"/>
    <property type="evidence" value="ECO:0007669"/>
    <property type="project" value="UniProtKB-EC"/>
</dbReference>
<name>A0A7W6C282_9SPHN</name>